<dbReference type="Gene3D" id="3.90.550.10">
    <property type="entry name" value="Spore Coat Polysaccharide Biosynthesis Protein SpsA, Chain A"/>
    <property type="match status" value="1"/>
</dbReference>
<dbReference type="PANTHER" id="PTHR22916">
    <property type="entry name" value="GLYCOSYLTRANSFERASE"/>
    <property type="match status" value="1"/>
</dbReference>
<dbReference type="EMBL" id="AORV01000042">
    <property type="protein sequence ID" value="EMS71182.1"/>
    <property type="molecule type" value="Genomic_DNA"/>
</dbReference>
<gene>
    <name evidence="2" type="ORF">CTER_3046</name>
</gene>
<feature type="domain" description="Glycosyltransferase 2-like" evidence="1">
    <location>
        <begin position="7"/>
        <end position="169"/>
    </location>
</feature>
<organism evidence="2 3">
    <name type="scientific">Ruminiclostridium cellobioparum subsp. termitidis CT1112</name>
    <dbReference type="NCBI Taxonomy" id="1195236"/>
    <lineage>
        <taxon>Bacteria</taxon>
        <taxon>Bacillati</taxon>
        <taxon>Bacillota</taxon>
        <taxon>Clostridia</taxon>
        <taxon>Eubacteriales</taxon>
        <taxon>Oscillospiraceae</taxon>
        <taxon>Ruminiclostridium</taxon>
    </lineage>
</organism>
<proteinExistence type="predicted"/>
<evidence type="ECO:0000313" key="3">
    <source>
        <dbReference type="Proteomes" id="UP000014155"/>
    </source>
</evidence>
<dbReference type="STRING" id="1195236.CTER_3046"/>
<dbReference type="eggNOG" id="COG0463">
    <property type="taxonomic scope" value="Bacteria"/>
</dbReference>
<dbReference type="InterPro" id="IPR029044">
    <property type="entry name" value="Nucleotide-diphossugar_trans"/>
</dbReference>
<evidence type="ECO:0000259" key="1">
    <source>
        <dbReference type="Pfam" id="PF00535"/>
    </source>
</evidence>
<reference evidence="2 3" key="1">
    <citation type="journal article" date="2013" name="Genome Announc.">
        <title>Draft Genome Sequence of the Cellulolytic, Mesophilic, Anaerobic Bacterium Clostridium termitidis Strain CT1112 (DSM 5398).</title>
        <authorList>
            <person name="Lal S."/>
            <person name="Ramachandran U."/>
            <person name="Zhang X."/>
            <person name="Munir R."/>
            <person name="Sparling R."/>
            <person name="Levin D.B."/>
        </authorList>
    </citation>
    <scope>NUCLEOTIDE SEQUENCE [LARGE SCALE GENOMIC DNA]</scope>
    <source>
        <strain evidence="2 3">CT1112</strain>
    </source>
</reference>
<keyword evidence="2" id="KW-0808">Transferase</keyword>
<sequence length="337" mass="39337">MCLPVVTVGIINYNCIKFLENCVESYLNQSYRNLEIIIIDDCSTDGSIEILRELEKCNENVRCIYHEKNSGGPSQAIQEIIQQAGGKYFQWIASDDYVQADAIEKFVDYLEKTNNDYVYCNFKIINENNEFTSCWNYSNPTLDDMVGSIFANASGVIPMNGLYRLDFFRKSGITWSIYRNNDHSCDTINSLNFIRNGMKYGMINESLIYYRLHQNNCSHNLEERIKSSLVVYDYIIENFNEAAYLPAIEWSSSENREQLKNYSIASHFYKKITEYMNFRGIPRHLKHTISKEQIKVCMRVFIDEGMLYIHQGLTQGDTLRNELVELETEYKNLLNES</sequence>
<dbReference type="InterPro" id="IPR001173">
    <property type="entry name" value="Glyco_trans_2-like"/>
</dbReference>
<dbReference type="Proteomes" id="UP000014155">
    <property type="component" value="Unassembled WGS sequence"/>
</dbReference>
<dbReference type="AlphaFoldDB" id="S0FHZ3"/>
<accession>S0FHZ3</accession>
<keyword evidence="3" id="KW-1185">Reference proteome</keyword>
<evidence type="ECO:0000313" key="2">
    <source>
        <dbReference type="EMBL" id="EMS71182.1"/>
    </source>
</evidence>
<dbReference type="PANTHER" id="PTHR22916:SF3">
    <property type="entry name" value="UDP-GLCNAC:BETAGAL BETA-1,3-N-ACETYLGLUCOSAMINYLTRANSFERASE-LIKE PROTEIN 1"/>
    <property type="match status" value="1"/>
</dbReference>
<dbReference type="Pfam" id="PF00535">
    <property type="entry name" value="Glycos_transf_2"/>
    <property type="match status" value="1"/>
</dbReference>
<name>S0FHZ3_RUMCE</name>
<dbReference type="GO" id="GO:0016758">
    <property type="term" value="F:hexosyltransferase activity"/>
    <property type="evidence" value="ECO:0007669"/>
    <property type="project" value="UniProtKB-ARBA"/>
</dbReference>
<protein>
    <submittedName>
        <fullName evidence="2">Glycosyltransferases involved in cell wall biogenesis</fullName>
    </submittedName>
</protein>
<dbReference type="PATRIC" id="fig|1195236.3.peg.3272"/>
<dbReference type="CDD" id="cd00761">
    <property type="entry name" value="Glyco_tranf_GTA_type"/>
    <property type="match status" value="1"/>
</dbReference>
<dbReference type="RefSeq" id="WP_004626926.1">
    <property type="nucleotide sequence ID" value="NZ_AORV01000042.1"/>
</dbReference>
<comment type="caution">
    <text evidence="2">The sequence shown here is derived from an EMBL/GenBank/DDBJ whole genome shotgun (WGS) entry which is preliminary data.</text>
</comment>
<dbReference type="SUPFAM" id="SSF53448">
    <property type="entry name" value="Nucleotide-diphospho-sugar transferases"/>
    <property type="match status" value="1"/>
</dbReference>